<evidence type="ECO:0008006" key="2">
    <source>
        <dbReference type="Google" id="ProtNLM"/>
    </source>
</evidence>
<protein>
    <recommendedName>
        <fullName evidence="2">ATP-binding protein</fullName>
    </recommendedName>
</protein>
<evidence type="ECO:0000313" key="1">
    <source>
        <dbReference type="EMBL" id="XDJ15054.1"/>
    </source>
</evidence>
<name>A0AB39CDV1_9VIRU</name>
<proteinExistence type="predicted"/>
<accession>A0AB39CDV1</accession>
<organism evidence="1">
    <name type="scientific">Pseudomonas phage HRDY3</name>
    <dbReference type="NCBI Taxonomy" id="3236930"/>
    <lineage>
        <taxon>Viruses</taxon>
    </lineage>
</organism>
<sequence length="147" mass="17418">MIKPEEFRMPEGVRIIVAYPGVGKSKLTESSRAFIDLDRPDLKKDMAEYLRLINQSLAIPGTTVLLPSWQEMRDMLQSENLPYVLFWPSRDLKFDYNKRYVNRGSPKGLVDTLWWKWDEFHDSCEQDPTPYKVEMRQSQAYLSDYFL</sequence>
<dbReference type="EMBL" id="PQ015379">
    <property type="protein sequence ID" value="XDJ15054.1"/>
    <property type="molecule type" value="Genomic_DNA"/>
</dbReference>
<reference evidence="1" key="1">
    <citation type="submission" date="2024-07" db="EMBL/GenBank/DDBJ databases">
        <authorList>
            <person name="Bringhurst R.M."/>
            <person name="Homer T.E."/>
        </authorList>
    </citation>
    <scope>NUCLEOTIDE SEQUENCE</scope>
</reference>